<feature type="region of interest" description="Disordered" evidence="1">
    <location>
        <begin position="137"/>
        <end position="157"/>
    </location>
</feature>
<accession>A0A645F7N7</accession>
<protein>
    <submittedName>
        <fullName evidence="3">Uncharacterized protein</fullName>
    </submittedName>
</protein>
<comment type="caution">
    <text evidence="3">The sequence shown here is derived from an EMBL/GenBank/DDBJ whole genome shotgun (WGS) entry which is preliminary data.</text>
</comment>
<reference evidence="3" key="1">
    <citation type="submission" date="2019-08" db="EMBL/GenBank/DDBJ databases">
        <authorList>
            <person name="Kucharzyk K."/>
            <person name="Murdoch R.W."/>
            <person name="Higgins S."/>
            <person name="Loffler F."/>
        </authorList>
    </citation>
    <scope>NUCLEOTIDE SEQUENCE</scope>
</reference>
<organism evidence="3">
    <name type="scientific">bioreactor metagenome</name>
    <dbReference type="NCBI Taxonomy" id="1076179"/>
    <lineage>
        <taxon>unclassified sequences</taxon>
        <taxon>metagenomes</taxon>
        <taxon>ecological metagenomes</taxon>
    </lineage>
</organism>
<proteinExistence type="predicted"/>
<evidence type="ECO:0000313" key="3">
    <source>
        <dbReference type="EMBL" id="MPN09900.1"/>
    </source>
</evidence>
<evidence type="ECO:0000256" key="1">
    <source>
        <dbReference type="SAM" id="MobiDB-lite"/>
    </source>
</evidence>
<dbReference type="AlphaFoldDB" id="A0A645F7N7"/>
<keyword evidence="2" id="KW-1133">Transmembrane helix</keyword>
<dbReference type="EMBL" id="VSSQ01056033">
    <property type="protein sequence ID" value="MPN09900.1"/>
    <property type="molecule type" value="Genomic_DNA"/>
</dbReference>
<sequence>MCGDGVHQHAGRISRLAARHIDADTVERRDLLAQQRAVLVAVTPALAVGLLLRLVVAAHALGGGRERAFLRIVQAVESGLQLGLRELQLGHALDVERVESRGVFQHRRVAALLHIGEDVRHALLDGRVRIGRPMQSRREVSLERGRGGGQANRYGLQ</sequence>
<gene>
    <name evidence="3" type="ORF">SDC9_157193</name>
</gene>
<name>A0A645F7N7_9ZZZZ</name>
<feature type="compositionally biased region" description="Basic and acidic residues" evidence="1">
    <location>
        <begin position="137"/>
        <end position="146"/>
    </location>
</feature>
<evidence type="ECO:0000256" key="2">
    <source>
        <dbReference type="SAM" id="Phobius"/>
    </source>
</evidence>
<keyword evidence="2" id="KW-0472">Membrane</keyword>
<keyword evidence="2" id="KW-0812">Transmembrane</keyword>
<feature type="transmembrane region" description="Helical" evidence="2">
    <location>
        <begin position="37"/>
        <end position="61"/>
    </location>
</feature>